<gene>
    <name evidence="1" type="ORF">LTR77_009779</name>
</gene>
<sequence>MSSSQQPAPVGSANVTDIDAMVHETYGHVGEGLSVNDQTSPADLRATKQRFHRRRDLEAFASFPEGYIFINQQYKTECREPKGKQRAVILLSPPDQVAVQGTGKKWTRRARHEEADGPAPYTREWYSFYLAQNLLPGF</sequence>
<dbReference type="EMBL" id="JAVRRT010000019">
    <property type="protein sequence ID" value="KAK5164573.1"/>
    <property type="molecule type" value="Genomic_DNA"/>
</dbReference>
<dbReference type="GeneID" id="89931109"/>
<dbReference type="Proteomes" id="UP001337655">
    <property type="component" value="Unassembled WGS sequence"/>
</dbReference>
<reference evidence="1 2" key="1">
    <citation type="submission" date="2023-08" db="EMBL/GenBank/DDBJ databases">
        <title>Black Yeasts Isolated from many extreme environments.</title>
        <authorList>
            <person name="Coleine C."/>
            <person name="Stajich J.E."/>
            <person name="Selbmann L."/>
        </authorList>
    </citation>
    <scope>NUCLEOTIDE SEQUENCE [LARGE SCALE GENOMIC DNA]</scope>
    <source>
        <strain evidence="1 2">CCFEE 5935</strain>
    </source>
</reference>
<organism evidence="1 2">
    <name type="scientific">Saxophila tyrrhenica</name>
    <dbReference type="NCBI Taxonomy" id="1690608"/>
    <lineage>
        <taxon>Eukaryota</taxon>
        <taxon>Fungi</taxon>
        <taxon>Dikarya</taxon>
        <taxon>Ascomycota</taxon>
        <taxon>Pezizomycotina</taxon>
        <taxon>Dothideomycetes</taxon>
        <taxon>Dothideomycetidae</taxon>
        <taxon>Mycosphaerellales</taxon>
        <taxon>Extremaceae</taxon>
        <taxon>Saxophila</taxon>
    </lineage>
</organism>
<evidence type="ECO:0000313" key="2">
    <source>
        <dbReference type="Proteomes" id="UP001337655"/>
    </source>
</evidence>
<comment type="caution">
    <text evidence="1">The sequence shown here is derived from an EMBL/GenBank/DDBJ whole genome shotgun (WGS) entry which is preliminary data.</text>
</comment>
<keyword evidence="2" id="KW-1185">Reference proteome</keyword>
<dbReference type="RefSeq" id="XP_064654821.1">
    <property type="nucleotide sequence ID" value="XM_064807005.1"/>
</dbReference>
<evidence type="ECO:0000313" key="1">
    <source>
        <dbReference type="EMBL" id="KAK5164573.1"/>
    </source>
</evidence>
<protein>
    <submittedName>
        <fullName evidence="1">Uncharacterized protein</fullName>
    </submittedName>
</protein>
<name>A0AAV9P134_9PEZI</name>
<accession>A0AAV9P134</accession>
<proteinExistence type="predicted"/>
<dbReference type="AlphaFoldDB" id="A0AAV9P134"/>